<dbReference type="CDD" id="cd03702">
    <property type="entry name" value="IF2_mtIF2_II"/>
    <property type="match status" value="1"/>
</dbReference>
<dbReference type="GO" id="GO:0005525">
    <property type="term" value="F:GTP binding"/>
    <property type="evidence" value="ECO:0007669"/>
    <property type="project" value="UniProtKB-KW"/>
</dbReference>
<dbReference type="CDD" id="cd01887">
    <property type="entry name" value="IF2_eIF5B"/>
    <property type="match status" value="1"/>
</dbReference>
<feature type="compositionally biased region" description="Low complexity" evidence="12">
    <location>
        <begin position="184"/>
        <end position="214"/>
    </location>
</feature>
<feature type="binding site" evidence="10">
    <location>
        <begin position="512"/>
        <end position="516"/>
    </location>
    <ligand>
        <name>GTP</name>
        <dbReference type="ChEBI" id="CHEBI:37565"/>
    </ligand>
</feature>
<evidence type="ECO:0000256" key="3">
    <source>
        <dbReference type="ARBA" id="ARBA00020675"/>
    </source>
</evidence>
<dbReference type="FunFam" id="2.40.30.10:FF:000008">
    <property type="entry name" value="Translation initiation factor IF-2"/>
    <property type="match status" value="1"/>
</dbReference>
<dbReference type="InterPro" id="IPR036925">
    <property type="entry name" value="TIF_IF2_dom3_sf"/>
</dbReference>
<dbReference type="Pfam" id="PF11987">
    <property type="entry name" value="IF-2"/>
    <property type="match status" value="1"/>
</dbReference>
<dbReference type="InterPro" id="IPR053905">
    <property type="entry name" value="EF-G-like_DII"/>
</dbReference>
<keyword evidence="15" id="KW-1185">Reference proteome</keyword>
<dbReference type="CDD" id="cd03692">
    <property type="entry name" value="mtIF2_IVc"/>
    <property type="match status" value="1"/>
</dbReference>
<dbReference type="FunFam" id="3.40.50.300:FF:000019">
    <property type="entry name" value="Translation initiation factor IF-2"/>
    <property type="match status" value="1"/>
</dbReference>
<dbReference type="EMBL" id="CP017641">
    <property type="protein sequence ID" value="APZ97039.1"/>
    <property type="molecule type" value="Genomic_DNA"/>
</dbReference>
<feature type="compositionally biased region" description="Basic and acidic residues" evidence="12">
    <location>
        <begin position="62"/>
        <end position="75"/>
    </location>
</feature>
<reference evidence="14 15" key="1">
    <citation type="journal article" date="2016" name="Front. Microbiol.">
        <title>Fuerstia marisgermanicae gen. nov., sp. nov., an Unusual Member of the Phylum Planctomycetes from the German Wadden Sea.</title>
        <authorList>
            <person name="Kohn T."/>
            <person name="Heuer A."/>
            <person name="Jogler M."/>
            <person name="Vollmers J."/>
            <person name="Boedeker C."/>
            <person name="Bunk B."/>
            <person name="Rast P."/>
            <person name="Borchert D."/>
            <person name="Glockner I."/>
            <person name="Freese H.M."/>
            <person name="Klenk H.P."/>
            <person name="Overmann J."/>
            <person name="Kaster A.K."/>
            <person name="Rohde M."/>
            <person name="Wiegand S."/>
            <person name="Jogler C."/>
        </authorList>
    </citation>
    <scope>NUCLEOTIDE SEQUENCE [LARGE SCALE GENOMIC DNA]</scope>
    <source>
        <strain evidence="14 15">NH11</strain>
    </source>
</reference>
<dbReference type="InterPro" id="IPR000795">
    <property type="entry name" value="T_Tr_GTP-bd_dom"/>
</dbReference>
<evidence type="ECO:0000256" key="4">
    <source>
        <dbReference type="ARBA" id="ARBA00022490"/>
    </source>
</evidence>
<evidence type="ECO:0000256" key="9">
    <source>
        <dbReference type="ARBA" id="ARBA00025162"/>
    </source>
</evidence>
<proteinExistence type="inferred from homology"/>
<organism evidence="14 15">
    <name type="scientific">Fuerstiella marisgermanici</name>
    <dbReference type="NCBI Taxonomy" id="1891926"/>
    <lineage>
        <taxon>Bacteria</taxon>
        <taxon>Pseudomonadati</taxon>
        <taxon>Planctomycetota</taxon>
        <taxon>Planctomycetia</taxon>
        <taxon>Planctomycetales</taxon>
        <taxon>Planctomycetaceae</taxon>
        <taxon>Fuerstiella</taxon>
    </lineage>
</organism>
<dbReference type="Pfam" id="PF00009">
    <property type="entry name" value="GTP_EFTU"/>
    <property type="match status" value="1"/>
</dbReference>
<comment type="function">
    <text evidence="9 10 11">One of the essential components for the initiation of protein synthesis. Protects formylmethionyl-tRNA from spontaneous hydrolysis and promotes its binding to the 30S ribosomal subunits. Also involved in the hydrolysis of GTP during the formation of the 70S ribosomal complex.</text>
</comment>
<dbReference type="Gene3D" id="1.10.10.2480">
    <property type="match status" value="1"/>
</dbReference>
<dbReference type="NCBIfam" id="TIGR00487">
    <property type="entry name" value="IF-2"/>
    <property type="match status" value="1"/>
</dbReference>
<dbReference type="GO" id="GO:0003924">
    <property type="term" value="F:GTPase activity"/>
    <property type="evidence" value="ECO:0007669"/>
    <property type="project" value="UniProtKB-UniRule"/>
</dbReference>
<keyword evidence="6 10" id="KW-0547">Nucleotide-binding</keyword>
<evidence type="ECO:0000256" key="2">
    <source>
        <dbReference type="ARBA" id="ARBA00007733"/>
    </source>
</evidence>
<dbReference type="KEGG" id="fmr:Fuma_06717"/>
<keyword evidence="7 10" id="KW-0648">Protein biosynthesis</keyword>
<dbReference type="Gene3D" id="2.40.30.10">
    <property type="entry name" value="Translation factors"/>
    <property type="match status" value="2"/>
</dbReference>
<accession>A0A1P8WSL2</accession>
<comment type="subcellular location">
    <subcellularLocation>
        <location evidence="1 10">Cytoplasm</location>
    </subcellularLocation>
</comment>
<dbReference type="InterPro" id="IPR005225">
    <property type="entry name" value="Small_GTP-bd"/>
</dbReference>
<dbReference type="STRING" id="1891926.Fuma_06717"/>
<dbReference type="InterPro" id="IPR006847">
    <property type="entry name" value="IF2_N"/>
</dbReference>
<dbReference type="InterPro" id="IPR009000">
    <property type="entry name" value="Transl_B-barrel_sf"/>
</dbReference>
<comment type="similarity">
    <text evidence="2 10 11">Belongs to the TRAFAC class translation factor GTPase superfamily. Classic translation factor GTPase family. IF-2 subfamily.</text>
</comment>
<feature type="compositionally biased region" description="Basic and acidic residues" evidence="12">
    <location>
        <begin position="343"/>
        <end position="357"/>
    </location>
</feature>
<feature type="region of interest" description="G-domain" evidence="10">
    <location>
        <begin position="460"/>
        <end position="608"/>
    </location>
</feature>
<dbReference type="InterPro" id="IPR044145">
    <property type="entry name" value="IF2_II"/>
</dbReference>
<dbReference type="InterPro" id="IPR015760">
    <property type="entry name" value="TIF_IF2"/>
</dbReference>
<dbReference type="SUPFAM" id="SSF52156">
    <property type="entry name" value="Initiation factor IF2/eIF5b, domain 3"/>
    <property type="match status" value="1"/>
</dbReference>
<dbReference type="Pfam" id="PF03144">
    <property type="entry name" value="GTP_EFTU_D2"/>
    <property type="match status" value="1"/>
</dbReference>
<dbReference type="HAMAP" id="MF_00100_B">
    <property type="entry name" value="IF_2_B"/>
    <property type="match status" value="1"/>
</dbReference>
<dbReference type="PROSITE" id="PS51722">
    <property type="entry name" value="G_TR_2"/>
    <property type="match status" value="1"/>
</dbReference>
<evidence type="ECO:0000259" key="13">
    <source>
        <dbReference type="PROSITE" id="PS51722"/>
    </source>
</evidence>
<dbReference type="PANTHER" id="PTHR43381:SF5">
    <property type="entry name" value="TR-TYPE G DOMAIN-CONTAINING PROTEIN"/>
    <property type="match status" value="1"/>
</dbReference>
<dbReference type="PANTHER" id="PTHR43381">
    <property type="entry name" value="TRANSLATION INITIATION FACTOR IF-2-RELATED"/>
    <property type="match status" value="1"/>
</dbReference>
<feature type="domain" description="Tr-type G" evidence="13">
    <location>
        <begin position="457"/>
        <end position="626"/>
    </location>
</feature>
<evidence type="ECO:0000256" key="8">
    <source>
        <dbReference type="ARBA" id="ARBA00023134"/>
    </source>
</evidence>
<evidence type="ECO:0000313" key="14">
    <source>
        <dbReference type="EMBL" id="APZ97039.1"/>
    </source>
</evidence>
<feature type="region of interest" description="Disordered" evidence="12">
    <location>
        <begin position="134"/>
        <end position="369"/>
    </location>
</feature>
<evidence type="ECO:0000256" key="6">
    <source>
        <dbReference type="ARBA" id="ARBA00022741"/>
    </source>
</evidence>
<evidence type="ECO:0000256" key="1">
    <source>
        <dbReference type="ARBA" id="ARBA00004496"/>
    </source>
</evidence>
<feature type="compositionally biased region" description="Low complexity" evidence="12">
    <location>
        <begin position="149"/>
        <end position="166"/>
    </location>
</feature>
<dbReference type="GO" id="GO:0003743">
    <property type="term" value="F:translation initiation factor activity"/>
    <property type="evidence" value="ECO:0007669"/>
    <property type="project" value="UniProtKB-UniRule"/>
</dbReference>
<gene>
    <name evidence="10 14" type="primary">infB</name>
    <name evidence="14" type="ORF">Fuma_06717</name>
</gene>
<keyword evidence="4 10" id="KW-0963">Cytoplasm</keyword>
<evidence type="ECO:0000256" key="11">
    <source>
        <dbReference type="RuleBase" id="RU000644"/>
    </source>
</evidence>
<evidence type="ECO:0000256" key="12">
    <source>
        <dbReference type="SAM" id="MobiDB-lite"/>
    </source>
</evidence>
<evidence type="ECO:0000256" key="7">
    <source>
        <dbReference type="ARBA" id="ARBA00022917"/>
    </source>
</evidence>
<evidence type="ECO:0000313" key="15">
    <source>
        <dbReference type="Proteomes" id="UP000187735"/>
    </source>
</evidence>
<dbReference type="InterPro" id="IPR027417">
    <property type="entry name" value="P-loop_NTPase"/>
</dbReference>
<dbReference type="NCBIfam" id="TIGR00231">
    <property type="entry name" value="small_GTP"/>
    <property type="match status" value="1"/>
</dbReference>
<keyword evidence="5 10" id="KW-0396">Initiation factor</keyword>
<sequence length="960" mass="104737">MPISRRVQGVVVLKIRIFALARELGLDSKVLLGLCDEAGVPLRNALATITPEEKDQIVAFIKNRDSKDGPKEKTPESLTPTRDLNAGKVRDIQVLPPKVSRSVEEPEPQPEPEPAAAETPDAADVAELPEVVAAETEATKPSEAEEVAAEAVASPAEAETVEAAPVAEEESADTDAPEEEETPEAAAPVAEAEAAQPEQAESESAPEASSPAAKRAPEPAPKAPQKAASPLQRMKSPARREMKPIASVKDREQAAEPPRGKEKPSRPLVAAPPTYQAPVVKAKPKKSTEKAMKPDISLENIVDRSSPLADQLRQLKKVRAEHEGDTRPGQAGGKRQGARKGSLLKELRESREKARSEKRIRRKKRTSHVDLKTSAQIEFPITVRNLSEAIGRPAKSIMGYFFQDGKMVTINDELGEEDALEVAMELGVDLEIKRGRDIEAELLASLDHDDDEDTMEWRPPIITILGHVDHGKTTLVDRLRSANVAAGEAGGITQHIAAYQIEHDEQALTFVDTPGHAAFGEMRARGANVTDIIVLVIAADDGVMPQTEECISHAKNAGVPIIVALNKMDLPEVDDQKTLQQLAQHDMLPSEWGGEYEVIRTSGETGLGLDELVETIQLTAELHEYRANPDRRAVGACLEAFRDEGRGVIAWLIVQKGTLKVGDDVLCGTTYGRIRAIYDDQDNEISEAGPSRPVKVAGLNEVPTAGVHFFVMEDIEEARQVAETRLHEGRAEVLSTRGKPRTLEDILSAAREGEGMQTLPLIVKADSPGSLEAIRGELGKFEHPEVQVAIIHQGVGGVNESDVYLASAADAIIIAFHVVAEDRAEQLAEKEGVEIRRYNIIYEVTEQIRLSLEGMLRPEKKEVTTGRAIVLQTFSVSRFGTIAGCRVINGTISRDNRVHVVRDNAVLNDYRLSSLKREKDDVKEVREGMECGIRLDGFNDVKEGDLLEAFRIDEIQRTLS</sequence>
<dbReference type="FunFam" id="3.40.50.10050:FF:000001">
    <property type="entry name" value="Translation initiation factor IF-2"/>
    <property type="match status" value="1"/>
</dbReference>
<feature type="binding site" evidence="10">
    <location>
        <begin position="566"/>
        <end position="569"/>
    </location>
    <ligand>
        <name>GTP</name>
        <dbReference type="ChEBI" id="CHEBI:37565"/>
    </ligand>
</feature>
<feature type="region of interest" description="Disordered" evidence="12">
    <location>
        <begin position="62"/>
        <end position="122"/>
    </location>
</feature>
<evidence type="ECO:0000256" key="5">
    <source>
        <dbReference type="ARBA" id="ARBA00022540"/>
    </source>
</evidence>
<feature type="compositionally biased region" description="Acidic residues" evidence="12">
    <location>
        <begin position="167"/>
        <end position="183"/>
    </location>
</feature>
<dbReference type="Pfam" id="PF22042">
    <property type="entry name" value="EF-G_D2"/>
    <property type="match status" value="1"/>
</dbReference>
<feature type="compositionally biased region" description="Basic and acidic residues" evidence="12">
    <location>
        <begin position="238"/>
        <end position="265"/>
    </location>
</feature>
<dbReference type="SUPFAM" id="SSF50447">
    <property type="entry name" value="Translation proteins"/>
    <property type="match status" value="2"/>
</dbReference>
<dbReference type="Proteomes" id="UP000187735">
    <property type="component" value="Chromosome"/>
</dbReference>
<dbReference type="InterPro" id="IPR004161">
    <property type="entry name" value="EFTu-like_2"/>
</dbReference>
<dbReference type="AlphaFoldDB" id="A0A1P8WSL2"/>
<dbReference type="FunFam" id="2.40.30.10:FF:000054">
    <property type="entry name" value="Translation initiation factor IF-2"/>
    <property type="match status" value="1"/>
</dbReference>
<dbReference type="Gene3D" id="3.40.50.10050">
    <property type="entry name" value="Translation initiation factor IF- 2, domain 3"/>
    <property type="match status" value="1"/>
</dbReference>
<keyword evidence="8 10" id="KW-0342">GTP-binding</keyword>
<feature type="binding site" evidence="10">
    <location>
        <begin position="466"/>
        <end position="473"/>
    </location>
    <ligand>
        <name>GTP</name>
        <dbReference type="ChEBI" id="CHEBI:37565"/>
    </ligand>
</feature>
<protein>
    <recommendedName>
        <fullName evidence="3 10">Translation initiation factor IF-2</fullName>
    </recommendedName>
</protein>
<evidence type="ECO:0000256" key="10">
    <source>
        <dbReference type="HAMAP-Rule" id="MF_00100"/>
    </source>
</evidence>
<dbReference type="InterPro" id="IPR000178">
    <property type="entry name" value="TF_IF2_bacterial-like"/>
</dbReference>
<dbReference type="InterPro" id="IPR023115">
    <property type="entry name" value="TIF_IF2_dom3"/>
</dbReference>
<dbReference type="SUPFAM" id="SSF52540">
    <property type="entry name" value="P-loop containing nucleoside triphosphate hydrolases"/>
    <property type="match status" value="1"/>
</dbReference>
<dbReference type="Pfam" id="PF04760">
    <property type="entry name" value="IF2_N"/>
    <property type="match status" value="2"/>
</dbReference>
<name>A0A1P8WSL2_9PLAN</name>
<dbReference type="GO" id="GO:0005829">
    <property type="term" value="C:cytosol"/>
    <property type="evidence" value="ECO:0007669"/>
    <property type="project" value="TreeGrafter"/>
</dbReference>
<dbReference type="Gene3D" id="3.40.50.300">
    <property type="entry name" value="P-loop containing nucleotide triphosphate hydrolases"/>
    <property type="match status" value="1"/>
</dbReference>